<dbReference type="Gene3D" id="1.10.4030.10">
    <property type="entry name" value="Porin chaperone SurA, peptide-binding domain"/>
    <property type="match status" value="1"/>
</dbReference>
<dbReference type="PANTHER" id="PTHR47245:SF2">
    <property type="entry name" value="PEPTIDYL-PROLYL CIS-TRANS ISOMERASE HP_0175-RELATED"/>
    <property type="match status" value="1"/>
</dbReference>
<dbReference type="SUPFAM" id="SSF54534">
    <property type="entry name" value="FKBP-like"/>
    <property type="match status" value="2"/>
</dbReference>
<accession>A0AAU9E450</accession>
<evidence type="ECO:0000313" key="6">
    <source>
        <dbReference type="Proteomes" id="UP001321582"/>
    </source>
</evidence>
<dbReference type="Gene3D" id="3.10.50.40">
    <property type="match status" value="2"/>
</dbReference>
<keyword evidence="6" id="KW-1185">Reference proteome</keyword>
<dbReference type="Pfam" id="PF13624">
    <property type="entry name" value="SurA_N_3"/>
    <property type="match status" value="1"/>
</dbReference>
<dbReference type="InterPro" id="IPR000297">
    <property type="entry name" value="PPIase_PpiC"/>
</dbReference>
<feature type="transmembrane region" description="Helical" evidence="3">
    <location>
        <begin position="12"/>
        <end position="33"/>
    </location>
</feature>
<organism evidence="5 6">
    <name type="scientific">Haliovirga abyssi</name>
    <dbReference type="NCBI Taxonomy" id="2996794"/>
    <lineage>
        <taxon>Bacteria</taxon>
        <taxon>Fusobacteriati</taxon>
        <taxon>Fusobacteriota</taxon>
        <taxon>Fusobacteriia</taxon>
        <taxon>Fusobacteriales</taxon>
        <taxon>Haliovirgaceae</taxon>
        <taxon>Haliovirga</taxon>
    </lineage>
</organism>
<keyword evidence="3" id="KW-0472">Membrane</keyword>
<dbReference type="InterPro" id="IPR046357">
    <property type="entry name" value="PPIase_dom_sf"/>
</dbReference>
<keyword evidence="1" id="KW-0413">Isomerase</keyword>
<sequence>MIRKLRKTLKPVIWVLTIAFVISVFFIGAAGTIGSVNKRFAVKVGKKKIEVTKVERLFENSINSYRQYYKDKVDPEIVKVMTFNGIIEQEILIESAKKLKVKLSGKEFRAAYNKATSGITSQKQLRTILKYQGLTIADLKKDIKDETLANKVKKAVKAEYKLPETKVKEYYENNKFGRYKGKKYADEKKGIEKELKDTLSQKYYSKWLADKLEATNIEIMEAYYNKYLNKDVIKAGNYTIDNMYFLTTVFSKRLFGAKDEADAYKKALEALKENVALAQEAIKSGEETNENYVVSDQIADLGEKLKKSIRKNYKYSDKDLKEYFNKNHSKYDQKETAKANIILLKLKPSDADKAAAKAKAEKILKEALAGKTKFSELAKKYSEGPSGPNGGELGWFTQKQMVKEFADAAFKGEKGKVYPEVVKTQFGYHIIKVEDINTKDKKVKASHILIKEDVGAKTKEELTKKANGILKDIQSGKIKIDEAMKKYSEASTKKEIDSIEKGGYIAGVGYDKKLTEELFKMKKGDFKVISTDKGDYILNLTGYTPFKAATLEEKKDEVIYNFLNEKVADKISKLKKELGPKVKVEILDEDLKSKLK</sequence>
<proteinExistence type="predicted"/>
<evidence type="ECO:0000259" key="4">
    <source>
        <dbReference type="PROSITE" id="PS50198"/>
    </source>
</evidence>
<keyword evidence="2" id="KW-0175">Coiled coil</keyword>
<evidence type="ECO:0000256" key="3">
    <source>
        <dbReference type="SAM" id="Phobius"/>
    </source>
</evidence>
<keyword evidence="3" id="KW-0812">Transmembrane</keyword>
<dbReference type="PANTHER" id="PTHR47245">
    <property type="entry name" value="PEPTIDYLPROLYL ISOMERASE"/>
    <property type="match status" value="1"/>
</dbReference>
<gene>
    <name evidence="5" type="ORF">HLVA_18390</name>
</gene>
<dbReference type="AlphaFoldDB" id="A0AAU9E450"/>
<dbReference type="PROSITE" id="PS01096">
    <property type="entry name" value="PPIC_PPIASE_1"/>
    <property type="match status" value="1"/>
</dbReference>
<keyword evidence="3" id="KW-1133">Transmembrane helix</keyword>
<feature type="domain" description="PpiC" evidence="4">
    <location>
        <begin position="334"/>
        <end position="435"/>
    </location>
</feature>
<dbReference type="RefSeq" id="WP_307904132.1">
    <property type="nucleotide sequence ID" value="NZ_AP027059.1"/>
</dbReference>
<feature type="domain" description="PpiC" evidence="4">
    <location>
        <begin position="440"/>
        <end position="542"/>
    </location>
</feature>
<keyword evidence="1" id="KW-0697">Rotamase</keyword>
<dbReference type="Pfam" id="PF13616">
    <property type="entry name" value="Rotamase_3"/>
    <property type="match status" value="2"/>
</dbReference>
<evidence type="ECO:0000256" key="2">
    <source>
        <dbReference type="SAM" id="Coils"/>
    </source>
</evidence>
<dbReference type="InterPro" id="IPR050245">
    <property type="entry name" value="PrsA_foldase"/>
</dbReference>
<dbReference type="InterPro" id="IPR023058">
    <property type="entry name" value="PPIase_PpiC_CS"/>
</dbReference>
<feature type="coiled-coil region" evidence="2">
    <location>
        <begin position="254"/>
        <end position="288"/>
    </location>
</feature>
<evidence type="ECO:0000256" key="1">
    <source>
        <dbReference type="PROSITE-ProRule" id="PRU00278"/>
    </source>
</evidence>
<dbReference type="Proteomes" id="UP001321582">
    <property type="component" value="Chromosome"/>
</dbReference>
<reference evidence="5 6" key="1">
    <citation type="submission" date="2022-11" db="EMBL/GenBank/DDBJ databases">
        <title>Haliovirga abyssi gen. nov., sp. nov., a mesophilic fermentative bacterium isolated from the Iheya North hydrothermal field and the proposal of Haliovirgaceae fam. nov.</title>
        <authorList>
            <person name="Miyazaki U."/>
            <person name="Tame A."/>
            <person name="Miyazaki J."/>
            <person name="Takai K."/>
            <person name="Sawayama S."/>
            <person name="Kitajima M."/>
            <person name="Okamoto A."/>
            <person name="Nakagawa S."/>
        </authorList>
    </citation>
    <scope>NUCLEOTIDE SEQUENCE [LARGE SCALE GENOMIC DNA]</scope>
    <source>
        <strain evidence="5 6">IC12</strain>
    </source>
</reference>
<dbReference type="SUPFAM" id="SSF109998">
    <property type="entry name" value="Triger factor/SurA peptide-binding domain-like"/>
    <property type="match status" value="1"/>
</dbReference>
<dbReference type="InterPro" id="IPR027304">
    <property type="entry name" value="Trigger_fact/SurA_dom_sf"/>
</dbReference>
<evidence type="ECO:0000313" key="5">
    <source>
        <dbReference type="EMBL" id="BDU51270.1"/>
    </source>
</evidence>
<dbReference type="KEGG" id="haby:HLVA_18390"/>
<dbReference type="EMBL" id="AP027059">
    <property type="protein sequence ID" value="BDU51270.1"/>
    <property type="molecule type" value="Genomic_DNA"/>
</dbReference>
<dbReference type="PROSITE" id="PS50198">
    <property type="entry name" value="PPIC_PPIASE_2"/>
    <property type="match status" value="2"/>
</dbReference>
<dbReference type="GO" id="GO:0003755">
    <property type="term" value="F:peptidyl-prolyl cis-trans isomerase activity"/>
    <property type="evidence" value="ECO:0007669"/>
    <property type="project" value="UniProtKB-KW"/>
</dbReference>
<name>A0AAU9E450_9FUSO</name>
<protein>
    <recommendedName>
        <fullName evidence="4">PpiC domain-containing protein</fullName>
    </recommendedName>
</protein>